<dbReference type="PROSITE" id="PS50212">
    <property type="entry name" value="RASGEF_NTER"/>
    <property type="match status" value="1"/>
</dbReference>
<dbReference type="PROSITE" id="PS50009">
    <property type="entry name" value="RASGEF_CAT"/>
    <property type="match status" value="1"/>
</dbReference>
<reference evidence="6" key="1">
    <citation type="submission" date="2022-10" db="EMBL/GenBank/DDBJ databases">
        <title>Novel sulphate-reducing endosymbionts in the free-living metamonad Anaeramoeba.</title>
        <authorList>
            <person name="Jerlstrom-Hultqvist J."/>
            <person name="Cepicka I."/>
            <person name="Gallot-Lavallee L."/>
            <person name="Salas-Leiva D."/>
            <person name="Curtis B.A."/>
            <person name="Zahonova K."/>
            <person name="Pipaliya S."/>
            <person name="Dacks J."/>
            <person name="Roger A.J."/>
        </authorList>
    </citation>
    <scope>NUCLEOTIDE SEQUENCE</scope>
    <source>
        <strain evidence="6">BMAN</strain>
    </source>
</reference>
<dbReference type="Gene3D" id="1.10.840.10">
    <property type="entry name" value="Ras guanine-nucleotide exchange factors catalytic domain"/>
    <property type="match status" value="1"/>
</dbReference>
<evidence type="ECO:0000313" key="6">
    <source>
        <dbReference type="EMBL" id="KAJ5066070.1"/>
    </source>
</evidence>
<dbReference type="OrthoDB" id="546434at2759"/>
<evidence type="ECO:0000256" key="3">
    <source>
        <dbReference type="SAM" id="MobiDB-lite"/>
    </source>
</evidence>
<dbReference type="SUPFAM" id="SSF48366">
    <property type="entry name" value="Ras GEF"/>
    <property type="match status" value="1"/>
</dbReference>
<feature type="domain" description="N-terminal Ras-GEF" evidence="5">
    <location>
        <begin position="401"/>
        <end position="524"/>
    </location>
</feature>
<evidence type="ECO:0000313" key="7">
    <source>
        <dbReference type="Proteomes" id="UP001149090"/>
    </source>
</evidence>
<feature type="compositionally biased region" description="Polar residues" evidence="3">
    <location>
        <begin position="566"/>
        <end position="577"/>
    </location>
</feature>
<organism evidence="6 7">
    <name type="scientific">Anaeramoeba ignava</name>
    <name type="common">Anaerobic marine amoeba</name>
    <dbReference type="NCBI Taxonomy" id="1746090"/>
    <lineage>
        <taxon>Eukaryota</taxon>
        <taxon>Metamonada</taxon>
        <taxon>Anaeramoebidae</taxon>
        <taxon>Anaeramoeba</taxon>
    </lineage>
</organism>
<dbReference type="GO" id="GO:0005085">
    <property type="term" value="F:guanyl-nucleotide exchange factor activity"/>
    <property type="evidence" value="ECO:0007669"/>
    <property type="project" value="UniProtKB-KW"/>
</dbReference>
<dbReference type="AlphaFoldDB" id="A0A9Q0L5E8"/>
<protein>
    <submittedName>
        <fullName evidence="6">Guanine nucleotide exchange factor</fullName>
    </submittedName>
</protein>
<feature type="domain" description="Ras-GEF" evidence="4">
    <location>
        <begin position="616"/>
        <end position="847"/>
    </location>
</feature>
<evidence type="ECO:0000259" key="4">
    <source>
        <dbReference type="PROSITE" id="PS50009"/>
    </source>
</evidence>
<evidence type="ECO:0000256" key="1">
    <source>
        <dbReference type="ARBA" id="ARBA00022658"/>
    </source>
</evidence>
<evidence type="ECO:0000259" key="5">
    <source>
        <dbReference type="PROSITE" id="PS50212"/>
    </source>
</evidence>
<gene>
    <name evidence="6" type="ORF">M0811_03403</name>
</gene>
<dbReference type="EMBL" id="JAPDFW010000147">
    <property type="protein sequence ID" value="KAJ5066070.1"/>
    <property type="molecule type" value="Genomic_DNA"/>
</dbReference>
<evidence type="ECO:0000256" key="2">
    <source>
        <dbReference type="PROSITE-ProRule" id="PRU00168"/>
    </source>
</evidence>
<dbReference type="PANTHER" id="PTHR23113">
    <property type="entry name" value="GUANINE NUCLEOTIDE EXCHANGE FACTOR"/>
    <property type="match status" value="1"/>
</dbReference>
<dbReference type="InterPro" id="IPR036964">
    <property type="entry name" value="RASGEF_cat_dom_sf"/>
</dbReference>
<dbReference type="InterPro" id="IPR001895">
    <property type="entry name" value="RASGEF_cat_dom"/>
</dbReference>
<accession>A0A9Q0L5E8</accession>
<name>A0A9Q0L5E8_ANAIG</name>
<sequence length="860" mass="99541">MTSINQEKQEEKTIEVKLLNNQTRTITVSKTTTTENILEKIYEERTEEMTNLGLYGYSADSTAFNLEEMMTGGKLFIKEDLIFENSNYQFQVVHAPPSQIEIMVGENEISDTNNEQIVDATGQIMTILQNLCKKKKVSVNDYGLFLVFHEKGNVSVTDKKERTFLPLSHSAISKSQNNIIDEILRDTHLFGIWLDPNQEKQILFYIHQNIWRTGSMFLKFQPKPAHISIIIPAKYFPNSPDSKKEPTKLELLIDLTKHIDQVLEELCSFYNLVQTTKQGANDTKINYVLLYVEYRKEENQKNNQEQYIVSELVPLKKGLSLASQGVFSNSTLKLIGLIQNTQEQKKNVPQNQSDSSQESYLNISENMNFWDEMASGFKNIIWGDEKGKDDSDNEEPLIGLISDKIKAASLNKSIEILTSPEYFSTQSVEMFVDLLPTITDPVTFINKLIERYQVPEFDPITLETITEEAKNIIQIYVVKVIEEIVEKNRFRLPKTVKSIILDFCKDGIDKNPNQQISFEAKQIENFLLHKSDTLDSRLKNFDAMTMNENITDEKTDKKNTNRKKSGQGQKSPSQTPQGRLRSKSLPKMAGNVRTRAPAPKLPSQTDVRKLTFMDIHVVELARQLTLQSQKLFSKVKIRELMKMAWTDKNKKETAPHVVKLIQRFNNLSDWTTTEILKETTDNKRIKIVSRFIKIAHRLFEMQNFNDMMALMSGMQISPIHRLKKMWERIPEKQMTIFKQLDELTNALSGYKRLRDKMLRCSLPLIPYLGVYLADLAFIEELPDFLSANLINWAKKRRLYTTIKTIQTYQSVKFNFLFISDISQFLDSVTVIRNENVHWDLSVKIEPFPNHNKQNSQLDQQ</sequence>
<dbReference type="CDD" id="cd00155">
    <property type="entry name" value="RasGEF"/>
    <property type="match status" value="1"/>
</dbReference>
<dbReference type="PANTHER" id="PTHR23113:SF368">
    <property type="entry name" value="CELL DIVISION CONTROL PROTEIN 25"/>
    <property type="match status" value="1"/>
</dbReference>
<keyword evidence="1 2" id="KW-0344">Guanine-nucleotide releasing factor</keyword>
<dbReference type="Gene3D" id="1.20.870.10">
    <property type="entry name" value="Son of sevenless (SoS) protein Chain: S domain 1"/>
    <property type="match status" value="1"/>
</dbReference>
<dbReference type="GO" id="GO:0005886">
    <property type="term" value="C:plasma membrane"/>
    <property type="evidence" value="ECO:0007669"/>
    <property type="project" value="TreeGrafter"/>
</dbReference>
<dbReference type="InterPro" id="IPR008937">
    <property type="entry name" value="Ras-like_GEF"/>
</dbReference>
<feature type="region of interest" description="Disordered" evidence="3">
    <location>
        <begin position="549"/>
        <end position="603"/>
    </location>
</feature>
<dbReference type="InterPro" id="IPR000651">
    <property type="entry name" value="Ras-like_Gua-exchang_fac_N"/>
</dbReference>
<dbReference type="Proteomes" id="UP001149090">
    <property type="component" value="Unassembled WGS sequence"/>
</dbReference>
<comment type="caution">
    <text evidence="6">The sequence shown here is derived from an EMBL/GenBank/DDBJ whole genome shotgun (WGS) entry which is preliminary data.</text>
</comment>
<keyword evidence="7" id="KW-1185">Reference proteome</keyword>
<dbReference type="GO" id="GO:0007265">
    <property type="term" value="P:Ras protein signal transduction"/>
    <property type="evidence" value="ECO:0007669"/>
    <property type="project" value="TreeGrafter"/>
</dbReference>
<dbReference type="Pfam" id="PF00617">
    <property type="entry name" value="RasGEF"/>
    <property type="match status" value="1"/>
</dbReference>
<dbReference type="InterPro" id="IPR023578">
    <property type="entry name" value="Ras_GEF_dom_sf"/>
</dbReference>
<dbReference type="SMART" id="SM00147">
    <property type="entry name" value="RasGEF"/>
    <property type="match status" value="1"/>
</dbReference>
<proteinExistence type="predicted"/>